<dbReference type="AlphaFoldDB" id="A0A6J4MIY6"/>
<feature type="compositionally biased region" description="Pro residues" evidence="1">
    <location>
        <begin position="1"/>
        <end position="12"/>
    </location>
</feature>
<accession>A0A6J4MIY6</accession>
<feature type="non-terminal residue" evidence="2">
    <location>
        <position position="1"/>
    </location>
</feature>
<reference evidence="2" key="1">
    <citation type="submission" date="2020-02" db="EMBL/GenBank/DDBJ databases">
        <authorList>
            <person name="Meier V. D."/>
        </authorList>
    </citation>
    <scope>NUCLEOTIDE SEQUENCE</scope>
    <source>
        <strain evidence="2">AVDCRST_MAG89</strain>
    </source>
</reference>
<feature type="region of interest" description="Disordered" evidence="1">
    <location>
        <begin position="139"/>
        <end position="170"/>
    </location>
</feature>
<gene>
    <name evidence="2" type="ORF">AVDCRST_MAG89-3646</name>
</gene>
<feature type="region of interest" description="Disordered" evidence="1">
    <location>
        <begin position="1"/>
        <end position="65"/>
    </location>
</feature>
<dbReference type="EMBL" id="CADCTV010000762">
    <property type="protein sequence ID" value="CAA9359510.1"/>
    <property type="molecule type" value="Genomic_DNA"/>
</dbReference>
<sequence>GNRLPEPLPGPGAPLQGEHRHVDLAPAPRDGAGHPGVPDRARRRHGGGGVLAGLLRPHPRHLPQPALPGGGAHHLLFGPVPRAERHAHHHPGLLAHRHATPAPPGLWRAGADGAVHHPRRLHHAGAALWAARGAGRRAAPPAADAAGRGIRGAGRPGTRRGAGEPGGVAM</sequence>
<protein>
    <submittedName>
        <fullName evidence="2">Uncharacterized protein</fullName>
    </submittedName>
</protein>
<proteinExistence type="predicted"/>
<organism evidence="2">
    <name type="scientific">uncultured Gemmatimonadota bacterium</name>
    <dbReference type="NCBI Taxonomy" id="203437"/>
    <lineage>
        <taxon>Bacteria</taxon>
        <taxon>Pseudomonadati</taxon>
        <taxon>Gemmatimonadota</taxon>
        <taxon>environmental samples</taxon>
    </lineage>
</organism>
<feature type="non-terminal residue" evidence="2">
    <location>
        <position position="170"/>
    </location>
</feature>
<evidence type="ECO:0000313" key="2">
    <source>
        <dbReference type="EMBL" id="CAA9359510.1"/>
    </source>
</evidence>
<name>A0A6J4MIY6_9BACT</name>
<feature type="compositionally biased region" description="Low complexity" evidence="1">
    <location>
        <begin position="139"/>
        <end position="148"/>
    </location>
</feature>
<evidence type="ECO:0000256" key="1">
    <source>
        <dbReference type="SAM" id="MobiDB-lite"/>
    </source>
</evidence>